<accession>A0ABV4P8S2</accession>
<dbReference type="Pfam" id="PF01381">
    <property type="entry name" value="HTH_3"/>
    <property type="match status" value="1"/>
</dbReference>
<evidence type="ECO:0000259" key="1">
    <source>
        <dbReference type="PROSITE" id="PS50943"/>
    </source>
</evidence>
<dbReference type="CDD" id="cd00093">
    <property type="entry name" value="HTH_XRE"/>
    <property type="match status" value="1"/>
</dbReference>
<dbReference type="InterPro" id="IPR001387">
    <property type="entry name" value="Cro/C1-type_HTH"/>
</dbReference>
<reference evidence="2 3" key="1">
    <citation type="submission" date="2024-08" db="EMBL/GenBank/DDBJ databases">
        <authorList>
            <person name="Ishaq N."/>
        </authorList>
    </citation>
    <scope>NUCLEOTIDE SEQUENCE [LARGE SCALE GENOMIC DNA]</scope>
    <source>
        <strain evidence="2 3">DSM 18651</strain>
    </source>
</reference>
<evidence type="ECO:0000313" key="3">
    <source>
        <dbReference type="Proteomes" id="UP001569428"/>
    </source>
</evidence>
<dbReference type="PROSITE" id="PS50943">
    <property type="entry name" value="HTH_CROC1"/>
    <property type="match status" value="1"/>
</dbReference>
<organism evidence="2 3">
    <name type="scientific">Microbulbifer epialgicus</name>
    <dbReference type="NCBI Taxonomy" id="393907"/>
    <lineage>
        <taxon>Bacteria</taxon>
        <taxon>Pseudomonadati</taxon>
        <taxon>Pseudomonadota</taxon>
        <taxon>Gammaproteobacteria</taxon>
        <taxon>Cellvibrionales</taxon>
        <taxon>Microbulbiferaceae</taxon>
        <taxon>Microbulbifer</taxon>
    </lineage>
</organism>
<dbReference type="Proteomes" id="UP001569428">
    <property type="component" value="Unassembled WGS sequence"/>
</dbReference>
<protein>
    <submittedName>
        <fullName evidence="2">Helix-turn-helix domain-containing protein</fullName>
    </submittedName>
</protein>
<dbReference type="SMART" id="SM00530">
    <property type="entry name" value="HTH_XRE"/>
    <property type="match status" value="1"/>
</dbReference>
<comment type="caution">
    <text evidence="2">The sequence shown here is derived from an EMBL/GenBank/DDBJ whole genome shotgun (WGS) entry which is preliminary data.</text>
</comment>
<dbReference type="RefSeq" id="WP_371841915.1">
    <property type="nucleotide sequence ID" value="NZ_JBGMEK010000227.1"/>
</dbReference>
<sequence>MVKFGEILRMVRKPDEAEYRNLAARDYWEKLTQESLPPGKQSSKPEAFQTLKELLVLPQDFRDYQRHARRLGLKMMSIREAANQLGISKNSLHDYEKGNRYPPVEFLFDYCSLLELSPDFLVNHWIRCHPNPNVRENRKLLRVQGYFGEMPEDINSPERKAAIDFFSGAIRYAIYLTKANFIFEEKLDEVAYCSALVVERVFAKGLALDPKSIKTDRAYYEEQLKNFEEDYWAGDF</sequence>
<keyword evidence="3" id="KW-1185">Reference proteome</keyword>
<feature type="domain" description="HTH cro/C1-type" evidence="1">
    <location>
        <begin position="76"/>
        <end position="121"/>
    </location>
</feature>
<evidence type="ECO:0000313" key="2">
    <source>
        <dbReference type="EMBL" id="MFA0814068.1"/>
    </source>
</evidence>
<dbReference type="EMBL" id="JBGMEK010000227">
    <property type="protein sequence ID" value="MFA0814068.1"/>
    <property type="molecule type" value="Genomic_DNA"/>
</dbReference>
<gene>
    <name evidence="2" type="ORF">ACCI49_24690</name>
</gene>
<dbReference type="Gene3D" id="1.10.260.40">
    <property type="entry name" value="lambda repressor-like DNA-binding domains"/>
    <property type="match status" value="1"/>
</dbReference>
<dbReference type="SUPFAM" id="SSF47413">
    <property type="entry name" value="lambda repressor-like DNA-binding domains"/>
    <property type="match status" value="1"/>
</dbReference>
<dbReference type="InterPro" id="IPR010982">
    <property type="entry name" value="Lambda_DNA-bd_dom_sf"/>
</dbReference>
<name>A0ABV4P8S2_9GAMM</name>
<proteinExistence type="predicted"/>